<feature type="compositionally biased region" description="Low complexity" evidence="1">
    <location>
        <begin position="215"/>
        <end position="231"/>
    </location>
</feature>
<comment type="caution">
    <text evidence="2">The sequence shown here is derived from an EMBL/GenBank/DDBJ whole genome shotgun (WGS) entry which is preliminary data.</text>
</comment>
<feature type="region of interest" description="Disordered" evidence="1">
    <location>
        <begin position="212"/>
        <end position="231"/>
    </location>
</feature>
<gene>
    <name evidence="2" type="ORF">PanWU01x14_318440</name>
</gene>
<evidence type="ECO:0000256" key="1">
    <source>
        <dbReference type="SAM" id="MobiDB-lite"/>
    </source>
</evidence>
<organism evidence="2 3">
    <name type="scientific">Parasponia andersonii</name>
    <name type="common">Sponia andersonii</name>
    <dbReference type="NCBI Taxonomy" id="3476"/>
    <lineage>
        <taxon>Eukaryota</taxon>
        <taxon>Viridiplantae</taxon>
        <taxon>Streptophyta</taxon>
        <taxon>Embryophyta</taxon>
        <taxon>Tracheophyta</taxon>
        <taxon>Spermatophyta</taxon>
        <taxon>Magnoliopsida</taxon>
        <taxon>eudicotyledons</taxon>
        <taxon>Gunneridae</taxon>
        <taxon>Pentapetalae</taxon>
        <taxon>rosids</taxon>
        <taxon>fabids</taxon>
        <taxon>Rosales</taxon>
        <taxon>Cannabaceae</taxon>
        <taxon>Parasponia</taxon>
    </lineage>
</organism>
<keyword evidence="3" id="KW-1185">Reference proteome</keyword>
<protein>
    <submittedName>
        <fullName evidence="2">Uncharacterized protein</fullName>
    </submittedName>
</protein>
<proteinExistence type="predicted"/>
<accession>A0A2P5AM93</accession>
<name>A0A2P5AM93_PARAD</name>
<dbReference type="AlphaFoldDB" id="A0A2P5AM93"/>
<evidence type="ECO:0000313" key="3">
    <source>
        <dbReference type="Proteomes" id="UP000237105"/>
    </source>
</evidence>
<reference evidence="3" key="1">
    <citation type="submission" date="2016-06" db="EMBL/GenBank/DDBJ databases">
        <title>Parallel loss of symbiosis genes in relatives of nitrogen-fixing non-legume Parasponia.</title>
        <authorList>
            <person name="Van Velzen R."/>
            <person name="Holmer R."/>
            <person name="Bu F."/>
            <person name="Rutten L."/>
            <person name="Van Zeijl A."/>
            <person name="Liu W."/>
            <person name="Santuari L."/>
            <person name="Cao Q."/>
            <person name="Sharma T."/>
            <person name="Shen D."/>
            <person name="Roswanjaya Y."/>
            <person name="Wardhani T."/>
            <person name="Kalhor M.S."/>
            <person name="Jansen J."/>
            <person name="Van den Hoogen J."/>
            <person name="Gungor B."/>
            <person name="Hartog M."/>
            <person name="Hontelez J."/>
            <person name="Verver J."/>
            <person name="Yang W.-C."/>
            <person name="Schijlen E."/>
            <person name="Repin R."/>
            <person name="Schilthuizen M."/>
            <person name="Schranz E."/>
            <person name="Heidstra R."/>
            <person name="Miyata K."/>
            <person name="Fedorova E."/>
            <person name="Kohlen W."/>
            <person name="Bisseling T."/>
            <person name="Smit S."/>
            <person name="Geurts R."/>
        </authorList>
    </citation>
    <scope>NUCLEOTIDE SEQUENCE [LARGE SCALE GENOMIC DNA]</scope>
    <source>
        <strain evidence="3">cv. WU1-14</strain>
    </source>
</reference>
<evidence type="ECO:0000313" key="2">
    <source>
        <dbReference type="EMBL" id="PON37686.1"/>
    </source>
</evidence>
<dbReference type="EMBL" id="JXTB01000521">
    <property type="protein sequence ID" value="PON37686.1"/>
    <property type="molecule type" value="Genomic_DNA"/>
</dbReference>
<dbReference type="Proteomes" id="UP000237105">
    <property type="component" value="Unassembled WGS sequence"/>
</dbReference>
<sequence>MSLFCGLGLHRLGHGYILITLLPSSGSDTSPSADPSLAKGSTVVYRARFKVPIGRRLVVSSEDEAGGQGVVTLRTSSNDELEGLFVSKEDVLVAPSPEAGGLATQETSAIKVVYGKWAPSSLLGELIALALFAPSSGLKISTGFDFARSHGEIVELSGVDPRLKSRLSSPPQNIQPGRSPSEVVVGAAEVAVVMGASSAKDVPPLIITKDALGDAPSSTAPTSPTSRTSKAATGVCLAGRESVLTISDDAQGEGPAAKFELEALSLENLAVVQSFHSSHVGELTGQLNARAAMAEQSKVTLAALRVEFDLYQSLDEARAEGKVQFLEAEVSSLHSEAKATKLAQLSSRSKSAGAEMRLSFIARDRAINEAKEARKAKAKAKLEAHSL</sequence>